<proteinExistence type="predicted"/>
<dbReference type="InterPro" id="IPR052523">
    <property type="entry name" value="Trichothecene_AcTrans"/>
</dbReference>
<name>A0A9P8BZ19_9HELO</name>
<accession>A0A9P8BZ19</accession>
<organism evidence="1 2">
    <name type="scientific">Amylocarpus encephaloides</name>
    <dbReference type="NCBI Taxonomy" id="45428"/>
    <lineage>
        <taxon>Eukaryota</taxon>
        <taxon>Fungi</taxon>
        <taxon>Dikarya</taxon>
        <taxon>Ascomycota</taxon>
        <taxon>Pezizomycotina</taxon>
        <taxon>Leotiomycetes</taxon>
        <taxon>Helotiales</taxon>
        <taxon>Helotiales incertae sedis</taxon>
        <taxon>Amylocarpus</taxon>
    </lineage>
</organism>
<dbReference type="PANTHER" id="PTHR42791">
    <property type="entry name" value="GNAT FAMILY ACETYLTRANSFERASE"/>
    <property type="match status" value="1"/>
</dbReference>
<dbReference type="EMBL" id="MU252077">
    <property type="protein sequence ID" value="KAG9228104.1"/>
    <property type="molecule type" value="Genomic_DNA"/>
</dbReference>
<protein>
    <recommendedName>
        <fullName evidence="3">N-acetyltransferase domain-containing protein</fullName>
    </recommendedName>
</protein>
<comment type="caution">
    <text evidence="1">The sequence shown here is derived from an EMBL/GenBank/DDBJ whole genome shotgun (WGS) entry which is preliminary data.</text>
</comment>
<keyword evidence="2" id="KW-1185">Reference proteome</keyword>
<dbReference type="SUPFAM" id="SSF55729">
    <property type="entry name" value="Acyl-CoA N-acyltransferases (Nat)"/>
    <property type="match status" value="1"/>
</dbReference>
<dbReference type="AlphaFoldDB" id="A0A9P8BZ19"/>
<dbReference type="InterPro" id="IPR016181">
    <property type="entry name" value="Acyl_CoA_acyltransferase"/>
</dbReference>
<evidence type="ECO:0000313" key="2">
    <source>
        <dbReference type="Proteomes" id="UP000824998"/>
    </source>
</evidence>
<evidence type="ECO:0008006" key="3">
    <source>
        <dbReference type="Google" id="ProtNLM"/>
    </source>
</evidence>
<dbReference type="Gene3D" id="3.40.630.30">
    <property type="match status" value="1"/>
</dbReference>
<dbReference type="Proteomes" id="UP000824998">
    <property type="component" value="Unassembled WGS sequence"/>
</dbReference>
<evidence type="ECO:0000313" key="1">
    <source>
        <dbReference type="EMBL" id="KAG9228104.1"/>
    </source>
</evidence>
<dbReference type="PANTHER" id="PTHR42791:SF2">
    <property type="entry name" value="N-ACETYLTRANSFERASE DOMAIN-CONTAINING PROTEIN"/>
    <property type="match status" value="1"/>
</dbReference>
<gene>
    <name evidence="1" type="ORF">BJ875DRAFT_500994</name>
</gene>
<dbReference type="OrthoDB" id="4738875at2759"/>
<reference evidence="1" key="1">
    <citation type="journal article" date="2021" name="IMA Fungus">
        <title>Genomic characterization of three marine fungi, including Emericellopsis atlantica sp. nov. with signatures of a generalist lifestyle and marine biomass degradation.</title>
        <authorList>
            <person name="Hagestad O.C."/>
            <person name="Hou L."/>
            <person name="Andersen J.H."/>
            <person name="Hansen E.H."/>
            <person name="Altermark B."/>
            <person name="Li C."/>
            <person name="Kuhnert E."/>
            <person name="Cox R.J."/>
            <person name="Crous P.W."/>
            <person name="Spatafora J.W."/>
            <person name="Lail K."/>
            <person name="Amirebrahimi M."/>
            <person name="Lipzen A."/>
            <person name="Pangilinan J."/>
            <person name="Andreopoulos W."/>
            <person name="Hayes R.D."/>
            <person name="Ng V."/>
            <person name="Grigoriev I.V."/>
            <person name="Jackson S.A."/>
            <person name="Sutton T.D.S."/>
            <person name="Dobson A.D.W."/>
            <person name="Rama T."/>
        </authorList>
    </citation>
    <scope>NUCLEOTIDE SEQUENCE</scope>
    <source>
        <strain evidence="1">TRa018bII</strain>
    </source>
</reference>
<sequence>MLGKIPPWTGATTTVKYPLIHVIETTLETGTGSVVVKPVGLAVWNVSVLTKATGMDPAEKERRDADKKRCEAFFGKGGQRSKIYFAKWASQQVKLATLVVHPGFRLPGGGTMLVRWGMAVAENNGWPVILCASPMGRVLYKHLGFEEIASEVVQVEGEEETLTSTVMVWGAGE</sequence>